<dbReference type="EMBL" id="CP015225">
    <property type="protein sequence ID" value="AMZ70479.1"/>
    <property type="molecule type" value="Genomic_DNA"/>
</dbReference>
<name>A0A159ZUM8_PSEFL</name>
<protein>
    <recommendedName>
        <fullName evidence="4">Inner membrane transport protein YdhP</fullName>
    </recommendedName>
</protein>
<feature type="transmembrane region" description="Helical" evidence="1">
    <location>
        <begin position="47"/>
        <end position="66"/>
    </location>
</feature>
<dbReference type="AlphaFoldDB" id="A0A159ZUM8"/>
<dbReference type="Proteomes" id="UP000076083">
    <property type="component" value="Chromosome"/>
</dbReference>
<keyword evidence="1" id="KW-0472">Membrane</keyword>
<organism evidence="2 3">
    <name type="scientific">Pseudomonas fluorescens</name>
    <dbReference type="NCBI Taxonomy" id="294"/>
    <lineage>
        <taxon>Bacteria</taxon>
        <taxon>Pseudomonadati</taxon>
        <taxon>Pseudomonadota</taxon>
        <taxon>Gammaproteobacteria</taxon>
        <taxon>Pseudomonadales</taxon>
        <taxon>Pseudomonadaceae</taxon>
        <taxon>Pseudomonas</taxon>
    </lineage>
</organism>
<evidence type="ECO:0000256" key="1">
    <source>
        <dbReference type="SAM" id="Phobius"/>
    </source>
</evidence>
<keyword evidence="1" id="KW-1133">Transmembrane helix</keyword>
<proteinExistence type="predicted"/>
<feature type="transmembrane region" description="Helical" evidence="1">
    <location>
        <begin position="20"/>
        <end position="41"/>
    </location>
</feature>
<reference evidence="2 3" key="2">
    <citation type="journal article" date="2018" name="Nature">
        <title>Mutant phenotypes for thousands of bacterial genes of unknown function.</title>
        <authorList>
            <person name="Price M.N."/>
            <person name="Wetmore K.M."/>
            <person name="Waters R.J."/>
            <person name="Callaghan M."/>
            <person name="Ray J."/>
            <person name="Liu H."/>
            <person name="Kuehl J.V."/>
            <person name="Melnyk R.A."/>
            <person name="Lamson J.S."/>
            <person name="Suh Y."/>
            <person name="Carlson H.K."/>
            <person name="Esquivel Z."/>
            <person name="Sadeeshkumar H."/>
            <person name="Chakraborty R."/>
            <person name="Zane G.M."/>
            <person name="Rubin B.E."/>
            <person name="Wall J.D."/>
            <person name="Visel A."/>
            <person name="Bristow J."/>
            <person name="Blow M.J."/>
            <person name="Arkin A.P."/>
            <person name="Deutschbauer A.M."/>
        </authorList>
    </citation>
    <scope>NUCLEOTIDE SEQUENCE [LARGE SCALE GENOMIC DNA]</scope>
    <source>
        <strain evidence="2 3">FW300-N2E2</strain>
    </source>
</reference>
<evidence type="ECO:0000313" key="3">
    <source>
        <dbReference type="Proteomes" id="UP000076083"/>
    </source>
</evidence>
<accession>A0A159ZUM8</accession>
<reference evidence="3" key="1">
    <citation type="submission" date="2016-04" db="EMBL/GenBank/DDBJ databases">
        <authorList>
            <person name="Ray J."/>
            <person name="Price M."/>
            <person name="Deutschbauer A."/>
        </authorList>
    </citation>
    <scope>NUCLEOTIDE SEQUENCE [LARGE SCALE GENOMIC DNA]</scope>
    <source>
        <strain evidence="3">FW300-N2E2</strain>
    </source>
</reference>
<evidence type="ECO:0008006" key="4">
    <source>
        <dbReference type="Google" id="ProtNLM"/>
    </source>
</evidence>
<sequence length="76" mass="7308">MYKVRAAGAPPLASAVNIGLFNLGNAIGARVGGIVIAAGLGLAAPNWASALLSLIALLLALASGALDGKHSSSASL</sequence>
<gene>
    <name evidence="2" type="ORF">TK06_04935</name>
</gene>
<keyword evidence="1" id="KW-0812">Transmembrane</keyword>
<evidence type="ECO:0000313" key="2">
    <source>
        <dbReference type="EMBL" id="AMZ70479.1"/>
    </source>
</evidence>